<proteinExistence type="predicted"/>
<reference evidence="2" key="1">
    <citation type="submission" date="2022-07" db="EMBL/GenBank/DDBJ databases">
        <title>FELIX.</title>
        <authorList>
            <person name="Wan K.H."/>
            <person name="Park S."/>
            <person name="Lawrence Q."/>
            <person name="Eichenberger J.P."/>
            <person name="Booth B.W."/>
            <person name="Piaggio A.J."/>
            <person name="Chandler J.C."/>
            <person name="Franklin A.B."/>
            <person name="Celniker S.E."/>
        </authorList>
    </citation>
    <scope>NUCLEOTIDE SEQUENCE</scope>
    <source>
        <strain evidence="2">QA-1986 374</strain>
    </source>
</reference>
<evidence type="ECO:0000313" key="2">
    <source>
        <dbReference type="EMBL" id="UUI04504.1"/>
    </source>
</evidence>
<organism evidence="2 3">
    <name type="scientific">Oceanobacillus jeddahense</name>
    <dbReference type="NCBI Taxonomy" id="1462527"/>
    <lineage>
        <taxon>Bacteria</taxon>
        <taxon>Bacillati</taxon>
        <taxon>Bacillota</taxon>
        <taxon>Bacilli</taxon>
        <taxon>Bacillales</taxon>
        <taxon>Bacillaceae</taxon>
        <taxon>Oceanobacillus</taxon>
    </lineage>
</organism>
<dbReference type="Proteomes" id="UP001059773">
    <property type="component" value="Chromosome"/>
</dbReference>
<evidence type="ECO:0000256" key="1">
    <source>
        <dbReference type="SAM" id="Phobius"/>
    </source>
</evidence>
<keyword evidence="1" id="KW-0812">Transmembrane</keyword>
<evidence type="ECO:0000313" key="3">
    <source>
        <dbReference type="Proteomes" id="UP001059773"/>
    </source>
</evidence>
<name>A0ABY5JXI4_9BACI</name>
<feature type="transmembrane region" description="Helical" evidence="1">
    <location>
        <begin position="12"/>
        <end position="31"/>
    </location>
</feature>
<dbReference type="RefSeq" id="WP_256709409.1">
    <property type="nucleotide sequence ID" value="NZ_CP101914.1"/>
</dbReference>
<keyword evidence="1" id="KW-1133">Transmembrane helix</keyword>
<dbReference type="EMBL" id="CP101914">
    <property type="protein sequence ID" value="UUI04504.1"/>
    <property type="molecule type" value="Genomic_DNA"/>
</dbReference>
<accession>A0ABY5JXI4</accession>
<sequence>MQEKPVPLIKIILFLIVSGMAPVIVGPWMYFQTDEPLYWVFPLIGAGG</sequence>
<gene>
    <name evidence="2" type="ORF">NP439_07580</name>
</gene>
<keyword evidence="1" id="KW-0472">Membrane</keyword>
<keyword evidence="3" id="KW-1185">Reference proteome</keyword>
<protein>
    <submittedName>
        <fullName evidence="2">Uncharacterized protein</fullName>
    </submittedName>
</protein>